<dbReference type="Proteomes" id="UP000838763">
    <property type="component" value="Unassembled WGS sequence"/>
</dbReference>
<protein>
    <submittedName>
        <fullName evidence="1">Uncharacterized protein</fullName>
    </submittedName>
</protein>
<dbReference type="EMBL" id="CALLCH030000007">
    <property type="protein sequence ID" value="CAI4213173.1"/>
    <property type="molecule type" value="Genomic_DNA"/>
</dbReference>
<comment type="caution">
    <text evidence="1">The sequence shown here is derived from an EMBL/GenBank/DDBJ whole genome shotgun (WGS) entry which is preliminary data.</text>
</comment>
<dbReference type="OrthoDB" id="4500473at2759"/>
<keyword evidence="2" id="KW-1185">Reference proteome</keyword>
<evidence type="ECO:0000313" key="1">
    <source>
        <dbReference type="EMBL" id="CAI4213173.1"/>
    </source>
</evidence>
<accession>A0A9P1H0H4</accession>
<reference evidence="1" key="1">
    <citation type="submission" date="2022-11" db="EMBL/GenBank/DDBJ databases">
        <authorList>
            <person name="Scott C."/>
            <person name="Bruce N."/>
        </authorList>
    </citation>
    <scope>NUCLEOTIDE SEQUENCE</scope>
</reference>
<proteinExistence type="predicted"/>
<gene>
    <name evidence="1" type="ORF">PPNO1_LOCUS2924</name>
</gene>
<name>A0A9P1H0H4_9PEZI</name>
<organism evidence="1 2">
    <name type="scientific">Parascedosporium putredinis</name>
    <dbReference type="NCBI Taxonomy" id="1442378"/>
    <lineage>
        <taxon>Eukaryota</taxon>
        <taxon>Fungi</taxon>
        <taxon>Dikarya</taxon>
        <taxon>Ascomycota</taxon>
        <taxon>Pezizomycotina</taxon>
        <taxon>Sordariomycetes</taxon>
        <taxon>Hypocreomycetidae</taxon>
        <taxon>Microascales</taxon>
        <taxon>Microascaceae</taxon>
        <taxon>Parascedosporium</taxon>
    </lineage>
</organism>
<evidence type="ECO:0000313" key="2">
    <source>
        <dbReference type="Proteomes" id="UP000838763"/>
    </source>
</evidence>
<dbReference type="AlphaFoldDB" id="A0A9P1H0H4"/>
<sequence>MLKTYFIIPSTEYKPDDYIKLGQVITHPMKPFVPLAKPLPLDGALAPRISQVREWTGESTKEDNASIGLFSRFLSIMKNEASVTKTKHEHQTWKIAVLETQCFEVSVDPSYITRTSKIPEVVDWLRNIGWYGKPLYMVTGLKIAQGRSVRTYNLDTGGDQKANFQATVSSLPGGDFGAGVQATRGSNSQMAHSSESDEAYVFAYRLGKLKVTWKQQLSSHVEDYAPQADLHGESEVNMRRSTAAHGKEMLEIERAEVKDHDFNSFLSARFERFKAIDEDDGKQCLVIIPEA</sequence>